<protein>
    <submittedName>
        <fullName evidence="2">5621_t:CDS:1</fullName>
    </submittedName>
</protein>
<comment type="caution">
    <text evidence="2">The sequence shown here is derived from an EMBL/GenBank/DDBJ whole genome shotgun (WGS) entry which is preliminary data.</text>
</comment>
<sequence>MSNKEKKEFEFIEQPGSPNKRPQDSCPNSYPIKIAKNKNITLFNESLKRLDLKTNLNSLYVGKDSNTIIIIRYLLSYLSINVNLKFVNNRKEECMIKYTTGSFNILQIVAKSKFESLADCKLNDIYFEHQGKEIGNAYYFEHLVEKFKEEGKNELSFDLKALIRNQNLLSIRSSRKF</sequence>
<dbReference type="EMBL" id="CAMKVN010007396">
    <property type="protein sequence ID" value="CAI2191439.1"/>
    <property type="molecule type" value="Genomic_DNA"/>
</dbReference>
<dbReference type="Proteomes" id="UP001153678">
    <property type="component" value="Unassembled WGS sequence"/>
</dbReference>
<feature type="compositionally biased region" description="Basic and acidic residues" evidence="1">
    <location>
        <begin position="1"/>
        <end position="10"/>
    </location>
</feature>
<evidence type="ECO:0000256" key="1">
    <source>
        <dbReference type="SAM" id="MobiDB-lite"/>
    </source>
</evidence>
<dbReference type="AlphaFoldDB" id="A0A9W4T469"/>
<evidence type="ECO:0000313" key="3">
    <source>
        <dbReference type="Proteomes" id="UP001153678"/>
    </source>
</evidence>
<reference evidence="2" key="1">
    <citation type="submission" date="2022-08" db="EMBL/GenBank/DDBJ databases">
        <authorList>
            <person name="Kallberg Y."/>
            <person name="Tangrot J."/>
            <person name="Rosling A."/>
        </authorList>
    </citation>
    <scope>NUCLEOTIDE SEQUENCE</scope>
    <source>
        <strain evidence="2">Wild A</strain>
    </source>
</reference>
<accession>A0A9W4T469</accession>
<keyword evidence="3" id="KW-1185">Reference proteome</keyword>
<feature type="region of interest" description="Disordered" evidence="1">
    <location>
        <begin position="1"/>
        <end position="28"/>
    </location>
</feature>
<name>A0A9W4T469_9GLOM</name>
<organism evidence="2 3">
    <name type="scientific">Funneliformis geosporum</name>
    <dbReference type="NCBI Taxonomy" id="1117311"/>
    <lineage>
        <taxon>Eukaryota</taxon>
        <taxon>Fungi</taxon>
        <taxon>Fungi incertae sedis</taxon>
        <taxon>Mucoromycota</taxon>
        <taxon>Glomeromycotina</taxon>
        <taxon>Glomeromycetes</taxon>
        <taxon>Glomerales</taxon>
        <taxon>Glomeraceae</taxon>
        <taxon>Funneliformis</taxon>
    </lineage>
</organism>
<gene>
    <name evidence="2" type="ORF">FWILDA_LOCUS15072</name>
</gene>
<proteinExistence type="predicted"/>
<evidence type="ECO:0000313" key="2">
    <source>
        <dbReference type="EMBL" id="CAI2191439.1"/>
    </source>
</evidence>